<dbReference type="InterPro" id="IPR008816">
    <property type="entry name" value="Gly_zipper_2TM_dom"/>
</dbReference>
<dbReference type="Proteomes" id="UP000248817">
    <property type="component" value="Unassembled WGS sequence"/>
</dbReference>
<feature type="compositionally biased region" description="Basic residues" evidence="1">
    <location>
        <begin position="254"/>
        <end position="263"/>
    </location>
</feature>
<feature type="compositionally biased region" description="Pro residues" evidence="1">
    <location>
        <begin position="154"/>
        <end position="166"/>
    </location>
</feature>
<dbReference type="SUPFAM" id="SSF51322">
    <property type="entry name" value="Cyanovirin-N"/>
    <property type="match status" value="1"/>
</dbReference>
<dbReference type="InterPro" id="IPR011058">
    <property type="entry name" value="Cyanovirin-N"/>
</dbReference>
<reference evidence="3 4" key="1">
    <citation type="submission" date="2018-02" db="EMBL/GenBank/DDBJ databases">
        <title>The genomes of Aspergillus section Nigri reveals drivers in fungal speciation.</title>
        <authorList>
            <consortium name="DOE Joint Genome Institute"/>
            <person name="Vesth T.C."/>
            <person name="Nybo J."/>
            <person name="Theobald S."/>
            <person name="Brandl J."/>
            <person name="Frisvad J.C."/>
            <person name="Nielsen K.F."/>
            <person name="Lyhne E.K."/>
            <person name="Kogle M.E."/>
            <person name="Kuo A."/>
            <person name="Riley R."/>
            <person name="Clum A."/>
            <person name="Nolan M."/>
            <person name="Lipzen A."/>
            <person name="Salamov A."/>
            <person name="Henrissat B."/>
            <person name="Wiebenga A."/>
            <person name="De vries R.P."/>
            <person name="Grigoriev I.V."/>
            <person name="Mortensen U.H."/>
            <person name="Andersen M.R."/>
            <person name="Baker S.E."/>
        </authorList>
    </citation>
    <scope>NUCLEOTIDE SEQUENCE [LARGE SCALE GENOMIC DNA]</scope>
    <source>
        <strain evidence="3 4">CBS 114.80</strain>
    </source>
</reference>
<dbReference type="Pfam" id="PF08881">
    <property type="entry name" value="CVNH"/>
    <property type="match status" value="1"/>
</dbReference>
<evidence type="ECO:0000259" key="2">
    <source>
        <dbReference type="SMART" id="SM01111"/>
    </source>
</evidence>
<feature type="region of interest" description="Disordered" evidence="1">
    <location>
        <begin position="1"/>
        <end position="181"/>
    </location>
</feature>
<dbReference type="PANTHER" id="PTHR37014:SF1">
    <property type="entry name" value="EXPRESSION LETHALITY PROTEIN HEL10, PUTATIVE (AFU_ORTHOLOGUE AFUA_1G06580)-RELATED"/>
    <property type="match status" value="1"/>
</dbReference>
<feature type="region of interest" description="Disordered" evidence="1">
    <location>
        <begin position="217"/>
        <end position="291"/>
    </location>
</feature>
<dbReference type="InterPro" id="IPR036673">
    <property type="entry name" value="Cyanovirin-N_sf"/>
</dbReference>
<keyword evidence="4" id="KW-1185">Reference proteome</keyword>
<dbReference type="PANTHER" id="PTHR37014">
    <property type="entry name" value="EXPRESSION LETHALITY PROTEIN HEL10, PUTATIVE (AFU_ORTHOLOGUE AFUA_1G06580)-RELATED"/>
    <property type="match status" value="1"/>
</dbReference>
<evidence type="ECO:0000313" key="4">
    <source>
        <dbReference type="Proteomes" id="UP000248817"/>
    </source>
</evidence>
<sequence length="391" mass="43277">MSAQEYFGGSSQNPPRREESHTPGPWNSSTPGPDTPRTGAYSPYPPSENYYRPDSNPNPNQNYYASPPDPRMAQGSWSGPSPSPSLGGEGYPHQPYNQQPQPPYPQHGGPSPNPSSGYPPYPPQEGSGAPYHDRPYSPYHHQQQQQQQQQPGHQQPPPYSTNPNLPPGATDDQDRGFLGAVTGGAAGAFAGHKVNHGILGAIGGALTGSVAEDAIKNHRKKKEEEEKEAQRRQKEAEKEQKRREKEARKMQRRADRHHHRRHSSSSSSSSSSSDDERKHHHRPPTFRGNFSGSAREIRLEGYHELVAYCGDVDGRQHRAVLPLNDVLTNSWGQFQWARHGNFAASASNVHLEDGGRVLVADLGDGNGGWKRSWVRLDERISNQNGRLVFLD</sequence>
<evidence type="ECO:0000313" key="3">
    <source>
        <dbReference type="EMBL" id="PYI26283.1"/>
    </source>
</evidence>
<dbReference type="GO" id="GO:0019867">
    <property type="term" value="C:outer membrane"/>
    <property type="evidence" value="ECO:0007669"/>
    <property type="project" value="InterPro"/>
</dbReference>
<feature type="compositionally biased region" description="Low complexity" evidence="1">
    <location>
        <begin position="75"/>
        <end position="99"/>
    </location>
</feature>
<dbReference type="Gene3D" id="2.30.60.10">
    <property type="entry name" value="Cyanovirin-N"/>
    <property type="match status" value="1"/>
</dbReference>
<evidence type="ECO:0000256" key="1">
    <source>
        <dbReference type="SAM" id="MobiDB-lite"/>
    </source>
</evidence>
<feature type="domain" description="Cyanovirin-N" evidence="2">
    <location>
        <begin position="289"/>
        <end position="389"/>
    </location>
</feature>
<proteinExistence type="predicted"/>
<gene>
    <name evidence="3" type="ORF">BP00DRAFT_407567</name>
</gene>
<dbReference type="Pfam" id="PF05433">
    <property type="entry name" value="Rick_17kDa_Anti"/>
    <property type="match status" value="1"/>
</dbReference>
<protein>
    <submittedName>
        <fullName evidence="3">CNVH-domain-containing protein</fullName>
    </submittedName>
</protein>
<dbReference type="AlphaFoldDB" id="A0A2V5HXF0"/>
<feature type="compositionally biased region" description="Pro residues" evidence="1">
    <location>
        <begin position="100"/>
        <end position="123"/>
    </location>
</feature>
<feature type="compositionally biased region" description="Polar residues" evidence="1">
    <location>
        <begin position="55"/>
        <end position="64"/>
    </location>
</feature>
<dbReference type="SMART" id="SM01111">
    <property type="entry name" value="CVNH"/>
    <property type="match status" value="1"/>
</dbReference>
<organism evidence="3 4">
    <name type="scientific">Aspergillus indologenus CBS 114.80</name>
    <dbReference type="NCBI Taxonomy" id="1450541"/>
    <lineage>
        <taxon>Eukaryota</taxon>
        <taxon>Fungi</taxon>
        <taxon>Dikarya</taxon>
        <taxon>Ascomycota</taxon>
        <taxon>Pezizomycotina</taxon>
        <taxon>Eurotiomycetes</taxon>
        <taxon>Eurotiomycetidae</taxon>
        <taxon>Eurotiales</taxon>
        <taxon>Aspergillaceae</taxon>
        <taxon>Aspergillus</taxon>
        <taxon>Aspergillus subgen. Circumdati</taxon>
    </lineage>
</organism>
<accession>A0A2V5HXF0</accession>
<name>A0A2V5HXF0_9EURO</name>
<feature type="compositionally biased region" description="Basic and acidic residues" evidence="1">
    <location>
        <begin position="222"/>
        <end position="253"/>
    </location>
</feature>
<feature type="compositionally biased region" description="Low complexity" evidence="1">
    <location>
        <begin position="136"/>
        <end position="153"/>
    </location>
</feature>
<feature type="compositionally biased region" description="Polar residues" evidence="1">
    <location>
        <begin position="1"/>
        <end position="14"/>
    </location>
</feature>
<dbReference type="EMBL" id="KZ825604">
    <property type="protein sequence ID" value="PYI26283.1"/>
    <property type="molecule type" value="Genomic_DNA"/>
</dbReference>